<keyword evidence="3" id="KW-1185">Reference proteome</keyword>
<dbReference type="PANTHER" id="PTHR43708:SF4">
    <property type="entry name" value="OXIDOREDUCTASE YCEM-RELATED"/>
    <property type="match status" value="1"/>
</dbReference>
<dbReference type="PANTHER" id="PTHR43708">
    <property type="entry name" value="CONSERVED EXPRESSED OXIDOREDUCTASE (EUROFUNG)"/>
    <property type="match status" value="1"/>
</dbReference>
<organism evidence="2 3">
    <name type="scientific">Pseudogemmobacter faecipullorum</name>
    <dbReference type="NCBI Taxonomy" id="2755041"/>
    <lineage>
        <taxon>Bacteria</taxon>
        <taxon>Pseudomonadati</taxon>
        <taxon>Pseudomonadota</taxon>
        <taxon>Alphaproteobacteria</taxon>
        <taxon>Rhodobacterales</taxon>
        <taxon>Paracoccaceae</taxon>
        <taxon>Pseudogemmobacter</taxon>
    </lineage>
</organism>
<dbReference type="Gene3D" id="3.40.50.720">
    <property type="entry name" value="NAD(P)-binding Rossmann-like Domain"/>
    <property type="match status" value="1"/>
</dbReference>
<dbReference type="Pfam" id="PF01408">
    <property type="entry name" value="GFO_IDH_MocA"/>
    <property type="match status" value="1"/>
</dbReference>
<dbReference type="SUPFAM" id="SSF51735">
    <property type="entry name" value="NAD(P)-binding Rossmann-fold domains"/>
    <property type="match status" value="1"/>
</dbReference>
<dbReference type="InterPro" id="IPR051317">
    <property type="entry name" value="Gfo/Idh/MocA_oxidoreduct"/>
</dbReference>
<evidence type="ECO:0000313" key="3">
    <source>
        <dbReference type="Proteomes" id="UP001198571"/>
    </source>
</evidence>
<accession>A0ABS8CRH9</accession>
<dbReference type="InterPro" id="IPR000683">
    <property type="entry name" value="Gfo/Idh/MocA-like_OxRdtase_N"/>
</dbReference>
<name>A0ABS8CRH9_9RHOB</name>
<dbReference type="Proteomes" id="UP001198571">
    <property type="component" value="Unassembled WGS sequence"/>
</dbReference>
<comment type="caution">
    <text evidence="2">The sequence shown here is derived from an EMBL/GenBank/DDBJ whole genome shotgun (WGS) entry which is preliminary data.</text>
</comment>
<gene>
    <name evidence="2" type="ORF">H0485_18465</name>
</gene>
<dbReference type="RefSeq" id="WP_226937405.1">
    <property type="nucleotide sequence ID" value="NZ_JACDXX010000024.1"/>
</dbReference>
<protein>
    <submittedName>
        <fullName evidence="2">Gfo/Idh/MocA family oxidoreductase</fullName>
    </submittedName>
</protein>
<sequence length="298" mass="32805">MTIKLGIIGTSPGNGHPYSWSAICNGYDPAAMVNCGFSVIPQYLGQRTWPEDQLPGVQVTHVWTQDLAESRKIAEAARIKTIVVRPEDMMDEIDALLLARDDAENHLRLAEPFLRAGLPVYIDKPIALSEADFNALLSLQRRPGQIFSCSALRFAEELQLDAVTHQRVGPIRLVQAMTPKYWQTYAVHLIDPVLRMLGHEAEVQKLFSGPVGKDGRLLALRWPDGGPDVHLMTTGSSIPSPLTFRVVGEGGEVTLAFQDSFSAFRTALAEFLAGVEEGSSRLSQAFNRRAVQIIEMGL</sequence>
<dbReference type="InterPro" id="IPR036291">
    <property type="entry name" value="NAD(P)-bd_dom_sf"/>
</dbReference>
<proteinExistence type="predicted"/>
<evidence type="ECO:0000259" key="1">
    <source>
        <dbReference type="Pfam" id="PF01408"/>
    </source>
</evidence>
<dbReference type="EMBL" id="JACDXX010000024">
    <property type="protein sequence ID" value="MCB5411974.1"/>
    <property type="molecule type" value="Genomic_DNA"/>
</dbReference>
<feature type="domain" description="Gfo/Idh/MocA-like oxidoreductase N-terminal" evidence="1">
    <location>
        <begin position="53"/>
        <end position="148"/>
    </location>
</feature>
<evidence type="ECO:0000313" key="2">
    <source>
        <dbReference type="EMBL" id="MCB5411974.1"/>
    </source>
</evidence>
<reference evidence="2 3" key="1">
    <citation type="submission" date="2020-07" db="EMBL/GenBank/DDBJ databases">
        <title>Pseudogemmobacter sp. nov., isolated from poultry manure in Taiwan.</title>
        <authorList>
            <person name="Lin S.-Y."/>
            <person name="Tang Y.-S."/>
            <person name="Young C.-C."/>
        </authorList>
    </citation>
    <scope>NUCLEOTIDE SEQUENCE [LARGE SCALE GENOMIC DNA]</scope>
    <source>
        <strain evidence="2 3">CC-YST710</strain>
    </source>
</reference>